<name>A0A7Y8V1I9_9PSED</name>
<dbReference type="AlphaFoldDB" id="A0A7Y8V1I9"/>
<dbReference type="SUPFAM" id="SSF69279">
    <property type="entry name" value="Phage tail proteins"/>
    <property type="match status" value="1"/>
</dbReference>
<gene>
    <name evidence="1" type="ORF">HT123_30860</name>
</gene>
<proteinExistence type="predicted"/>
<organism evidence="1 2">
    <name type="scientific">Pseudomonas allii</name>
    <dbReference type="NCBI Taxonomy" id="2740531"/>
    <lineage>
        <taxon>Bacteria</taxon>
        <taxon>Pseudomonadati</taxon>
        <taxon>Pseudomonadota</taxon>
        <taxon>Gammaproteobacteria</taxon>
        <taxon>Pseudomonadales</taxon>
        <taxon>Pseudomonadaceae</taxon>
        <taxon>Pseudomonas</taxon>
    </lineage>
</organism>
<dbReference type="Proteomes" id="UP000543908">
    <property type="component" value="Unassembled WGS sequence"/>
</dbReference>
<evidence type="ECO:0000313" key="2">
    <source>
        <dbReference type="Proteomes" id="UP000543908"/>
    </source>
</evidence>
<sequence>MLFNQASRLAKITSPLGPDVLLLNEMGGGEELGRLFNYELQLTSLDANIDLNQLL</sequence>
<dbReference type="RefSeq" id="WP_179040952.1">
    <property type="nucleotide sequence ID" value="NZ_JABUHS010000417.1"/>
</dbReference>
<accession>A0A7Y8V1I9</accession>
<comment type="caution">
    <text evidence="1">The sequence shown here is derived from an EMBL/GenBank/DDBJ whole genome shotgun (WGS) entry which is preliminary data.</text>
</comment>
<dbReference type="EMBL" id="JABUHS010000417">
    <property type="protein sequence ID" value="NWN65165.1"/>
    <property type="molecule type" value="Genomic_DNA"/>
</dbReference>
<dbReference type="Gene3D" id="2.30.110.50">
    <property type="match status" value="1"/>
</dbReference>
<evidence type="ECO:0008006" key="3">
    <source>
        <dbReference type="Google" id="ProtNLM"/>
    </source>
</evidence>
<reference evidence="1 2" key="1">
    <citation type="submission" date="2020-05" db="EMBL/GenBank/DDBJ databases">
        <title>Onion-isolated Pseudomonas sp.</title>
        <authorList>
            <person name="Fujikawa T."/>
            <person name="Sawada H."/>
        </authorList>
    </citation>
    <scope>NUCLEOTIDE SEQUENCE [LARGE SCALE GENOMIC DNA]</scope>
    <source>
        <strain evidence="1 2">MAFF 301512</strain>
    </source>
</reference>
<protein>
    <recommendedName>
        <fullName evidence="3">Type VI secretion system secreted protein VgrG</fullName>
    </recommendedName>
</protein>
<feature type="non-terminal residue" evidence="1">
    <location>
        <position position="55"/>
    </location>
</feature>
<evidence type="ECO:0000313" key="1">
    <source>
        <dbReference type="EMBL" id="NWN65165.1"/>
    </source>
</evidence>